<dbReference type="Pfam" id="PF00847">
    <property type="entry name" value="AP2"/>
    <property type="match status" value="1"/>
</dbReference>
<dbReference type="InterPro" id="IPR016177">
    <property type="entry name" value="DNA-bd_dom_sf"/>
</dbReference>
<accession>A0A8T0JAN8</accession>
<keyword evidence="2" id="KW-0805">Transcription regulation</keyword>
<evidence type="ECO:0000256" key="6">
    <source>
        <dbReference type="ARBA" id="ARBA00023242"/>
    </source>
</evidence>
<evidence type="ECO:0000259" key="9">
    <source>
        <dbReference type="PROSITE" id="PS51032"/>
    </source>
</evidence>
<dbReference type="SUPFAM" id="SSF54171">
    <property type="entry name" value="DNA-binding domain"/>
    <property type="match status" value="1"/>
</dbReference>
<dbReference type="SMART" id="SM00380">
    <property type="entry name" value="AP2"/>
    <property type="match status" value="1"/>
</dbReference>
<dbReference type="FunFam" id="3.30.730.10:FF:000001">
    <property type="entry name" value="Ethylene-responsive transcription factor 2"/>
    <property type="match status" value="1"/>
</dbReference>
<comment type="subcellular location">
    <subcellularLocation>
        <location evidence="1">Nucleus</location>
    </subcellularLocation>
</comment>
<dbReference type="PANTHER" id="PTHR31839">
    <property type="entry name" value="DEHYDRATION-RESPONSIVE ELEMENT-BINDING PROTEIN 1D"/>
    <property type="match status" value="1"/>
</dbReference>
<dbReference type="InterPro" id="IPR001471">
    <property type="entry name" value="AP2/ERF_dom"/>
</dbReference>
<name>A0A8T0JAN8_CERPU</name>
<dbReference type="GO" id="GO:0005634">
    <property type="term" value="C:nucleus"/>
    <property type="evidence" value="ECO:0007669"/>
    <property type="project" value="UniProtKB-SubCell"/>
</dbReference>
<keyword evidence="6" id="KW-0539">Nucleus</keyword>
<feature type="domain" description="AP2/ERF" evidence="9">
    <location>
        <begin position="48"/>
        <end position="105"/>
    </location>
</feature>
<proteinExistence type="inferred from homology"/>
<dbReference type="Gene3D" id="3.30.730.10">
    <property type="entry name" value="AP2/ERF domain"/>
    <property type="match status" value="1"/>
</dbReference>
<reference evidence="10" key="1">
    <citation type="submission" date="2020-06" db="EMBL/GenBank/DDBJ databases">
        <title>WGS assembly of Ceratodon purpureus strain R40.</title>
        <authorList>
            <person name="Carey S.B."/>
            <person name="Jenkins J."/>
            <person name="Shu S."/>
            <person name="Lovell J.T."/>
            <person name="Sreedasyam A."/>
            <person name="Maumus F."/>
            <person name="Tiley G.P."/>
            <person name="Fernandez-Pozo N."/>
            <person name="Barry K."/>
            <person name="Chen C."/>
            <person name="Wang M."/>
            <person name="Lipzen A."/>
            <person name="Daum C."/>
            <person name="Saski C.A."/>
            <person name="Payton A.C."/>
            <person name="Mcbreen J.C."/>
            <person name="Conrad R.E."/>
            <person name="Kollar L.M."/>
            <person name="Olsson S."/>
            <person name="Huttunen S."/>
            <person name="Landis J.B."/>
            <person name="Wickett N.J."/>
            <person name="Johnson M.G."/>
            <person name="Rensing S.A."/>
            <person name="Grimwood J."/>
            <person name="Schmutz J."/>
            <person name="Mcdaniel S.F."/>
        </authorList>
    </citation>
    <scope>NUCLEOTIDE SEQUENCE</scope>
    <source>
        <strain evidence="10">R40</strain>
    </source>
</reference>
<protein>
    <recommendedName>
        <fullName evidence="9">AP2/ERF domain-containing protein</fullName>
    </recommendedName>
</protein>
<dbReference type="GO" id="GO:0003677">
    <property type="term" value="F:DNA binding"/>
    <property type="evidence" value="ECO:0007669"/>
    <property type="project" value="UniProtKB-KW"/>
</dbReference>
<dbReference type="PANTHER" id="PTHR31839:SF2">
    <property type="entry name" value="DEHYDRATION-RESPONSIVE ELEMENT-BINDING PROTEIN 1D"/>
    <property type="match status" value="1"/>
</dbReference>
<evidence type="ECO:0000313" key="11">
    <source>
        <dbReference type="Proteomes" id="UP000822688"/>
    </source>
</evidence>
<gene>
    <name evidence="10" type="ORF">KC19_1G263600</name>
</gene>
<feature type="region of interest" description="Disordered" evidence="8">
    <location>
        <begin position="1"/>
        <end position="20"/>
    </location>
</feature>
<feature type="compositionally biased region" description="Polar residues" evidence="8">
    <location>
        <begin position="1"/>
        <end position="18"/>
    </location>
</feature>
<dbReference type="InterPro" id="IPR045277">
    <property type="entry name" value="DRE1A-I"/>
</dbReference>
<comment type="caution">
    <text evidence="10">The sequence shown here is derived from an EMBL/GenBank/DDBJ whole genome shotgun (WGS) entry which is preliminary data.</text>
</comment>
<keyword evidence="5" id="KW-0804">Transcription</keyword>
<dbReference type="GO" id="GO:0003700">
    <property type="term" value="F:DNA-binding transcription factor activity"/>
    <property type="evidence" value="ECO:0007669"/>
    <property type="project" value="InterPro"/>
</dbReference>
<dbReference type="CDD" id="cd00018">
    <property type="entry name" value="AP2"/>
    <property type="match status" value="1"/>
</dbReference>
<comment type="similarity">
    <text evidence="7">Belongs to the AP2/ERF transcription factor family. ERF subfamily.</text>
</comment>
<dbReference type="PRINTS" id="PR00367">
    <property type="entry name" value="ETHRSPELEMNT"/>
</dbReference>
<organism evidence="10 11">
    <name type="scientific">Ceratodon purpureus</name>
    <name type="common">Fire moss</name>
    <name type="synonym">Dicranum purpureum</name>
    <dbReference type="NCBI Taxonomy" id="3225"/>
    <lineage>
        <taxon>Eukaryota</taxon>
        <taxon>Viridiplantae</taxon>
        <taxon>Streptophyta</taxon>
        <taxon>Embryophyta</taxon>
        <taxon>Bryophyta</taxon>
        <taxon>Bryophytina</taxon>
        <taxon>Bryopsida</taxon>
        <taxon>Dicranidae</taxon>
        <taxon>Pseudoditrichales</taxon>
        <taxon>Ditrichaceae</taxon>
        <taxon>Ceratodon</taxon>
    </lineage>
</organism>
<dbReference type="PROSITE" id="PS51032">
    <property type="entry name" value="AP2_ERF"/>
    <property type="match status" value="1"/>
</dbReference>
<dbReference type="EMBL" id="CM026421">
    <property type="protein sequence ID" value="KAG0592575.1"/>
    <property type="molecule type" value="Genomic_DNA"/>
</dbReference>
<keyword evidence="4" id="KW-0010">Activator</keyword>
<evidence type="ECO:0000256" key="5">
    <source>
        <dbReference type="ARBA" id="ARBA00023163"/>
    </source>
</evidence>
<dbReference type="AlphaFoldDB" id="A0A8T0JAN8"/>
<evidence type="ECO:0000256" key="2">
    <source>
        <dbReference type="ARBA" id="ARBA00023015"/>
    </source>
</evidence>
<dbReference type="InterPro" id="IPR036955">
    <property type="entry name" value="AP2/ERF_dom_sf"/>
</dbReference>
<evidence type="ECO:0000256" key="7">
    <source>
        <dbReference type="ARBA" id="ARBA00024343"/>
    </source>
</evidence>
<evidence type="ECO:0000256" key="4">
    <source>
        <dbReference type="ARBA" id="ARBA00023159"/>
    </source>
</evidence>
<evidence type="ECO:0000256" key="8">
    <source>
        <dbReference type="SAM" id="MobiDB-lite"/>
    </source>
</evidence>
<keyword evidence="3" id="KW-0238">DNA-binding</keyword>
<evidence type="ECO:0000313" key="10">
    <source>
        <dbReference type="EMBL" id="KAG0592575.1"/>
    </source>
</evidence>
<dbReference type="Proteomes" id="UP000822688">
    <property type="component" value="Chromosome 1"/>
</dbReference>
<sequence>MDQPQEGQQRQVHSQMRRSFSCPEEMAAADAMQTRAKVGGVADSRHPIYRGVRRRPWGIWVTEIRRPKKKARIWLGSFETAEMAARAYDTAALCLRGPGALLNFPKLASSLPQPLDLSDKCIQAASNEAAKRFARELKSQRRLYRLQAAAASSLQANTSDQGPQSPCKLLDVTASPHSTAPHCRPELAPCKIEVNDYSGEQYFSNSACDPRALAPLTPPACTPNIAREYPTNQMFRITPPFEPRAGPDHHVTMNQAVSSSYPTSIGTNPFAPQAGLLPKLEETNDSSSRMTLIGEDSIDRSMSCPEISLDRLKNSEARCSSSASESTLMCTESGMQEFMEEDMMFNNLPGFVASMYAGMCLAPPQASGQALDGDDQGVNSIWELPRLWNF</sequence>
<evidence type="ECO:0000256" key="3">
    <source>
        <dbReference type="ARBA" id="ARBA00023125"/>
    </source>
</evidence>
<evidence type="ECO:0000256" key="1">
    <source>
        <dbReference type="ARBA" id="ARBA00004123"/>
    </source>
</evidence>
<keyword evidence="11" id="KW-1185">Reference proteome</keyword>